<dbReference type="InterPro" id="IPR017452">
    <property type="entry name" value="GPCR_Rhodpsn_7TM"/>
</dbReference>
<evidence type="ECO:0000256" key="1">
    <source>
        <dbReference type="ARBA" id="ARBA00004651"/>
    </source>
</evidence>
<evidence type="ECO:0000256" key="14">
    <source>
        <dbReference type="ARBA" id="ARBA00031479"/>
    </source>
</evidence>
<evidence type="ECO:0000313" key="22">
    <source>
        <dbReference type="Proteomes" id="UP000812440"/>
    </source>
</evidence>
<evidence type="ECO:0000313" key="21">
    <source>
        <dbReference type="EMBL" id="KAG8447894.1"/>
    </source>
</evidence>
<keyword evidence="3" id="KW-1003">Cell membrane</keyword>
<evidence type="ECO:0000256" key="18">
    <source>
        <dbReference type="RuleBase" id="RU046427"/>
    </source>
</evidence>
<dbReference type="CDD" id="cd15388">
    <property type="entry name" value="7tmA_V2R"/>
    <property type="match status" value="1"/>
</dbReference>
<feature type="transmembrane region" description="Helical" evidence="18">
    <location>
        <begin position="262"/>
        <end position="281"/>
    </location>
</feature>
<evidence type="ECO:0000256" key="17">
    <source>
        <dbReference type="ARBA" id="ARBA00046856"/>
    </source>
</evidence>
<dbReference type="PANTHER" id="PTHR24241">
    <property type="entry name" value="NEUROPEPTIDE RECEPTOR-RELATED G-PROTEIN COUPLED RECEPTOR"/>
    <property type="match status" value="1"/>
</dbReference>
<organism evidence="21 22">
    <name type="scientific">Hymenochirus boettgeri</name>
    <name type="common">Congo dwarf clawed frog</name>
    <dbReference type="NCBI Taxonomy" id="247094"/>
    <lineage>
        <taxon>Eukaryota</taxon>
        <taxon>Metazoa</taxon>
        <taxon>Chordata</taxon>
        <taxon>Craniata</taxon>
        <taxon>Vertebrata</taxon>
        <taxon>Euteleostomi</taxon>
        <taxon>Amphibia</taxon>
        <taxon>Batrachia</taxon>
        <taxon>Anura</taxon>
        <taxon>Pipoidea</taxon>
        <taxon>Pipidae</taxon>
        <taxon>Pipinae</taxon>
        <taxon>Hymenochirus</taxon>
    </lineage>
</organism>
<evidence type="ECO:0000256" key="2">
    <source>
        <dbReference type="ARBA" id="ARBA00014011"/>
    </source>
</evidence>
<dbReference type="GO" id="GO:0005886">
    <property type="term" value="C:plasma membrane"/>
    <property type="evidence" value="ECO:0007669"/>
    <property type="project" value="UniProtKB-SubCell"/>
</dbReference>
<dbReference type="PRINTS" id="PR00898">
    <property type="entry name" value="VASOPRSNV2R"/>
</dbReference>
<keyword evidence="7 18" id="KW-0472">Membrane</keyword>
<evidence type="ECO:0000256" key="6">
    <source>
        <dbReference type="ARBA" id="ARBA00023040"/>
    </source>
</evidence>
<evidence type="ECO:0000256" key="5">
    <source>
        <dbReference type="ARBA" id="ARBA00022989"/>
    </source>
</evidence>
<evidence type="ECO:0000256" key="11">
    <source>
        <dbReference type="ARBA" id="ARBA00023224"/>
    </source>
</evidence>
<dbReference type="PRINTS" id="PR00237">
    <property type="entry name" value="GPCRRHODOPSN"/>
</dbReference>
<feature type="region of interest" description="Disordered" evidence="19">
    <location>
        <begin position="223"/>
        <end position="248"/>
    </location>
</feature>
<reference evidence="21" key="1">
    <citation type="thesis" date="2020" institute="ProQuest LLC" country="789 East Eisenhower Parkway, Ann Arbor, MI, USA">
        <title>Comparative Genomics and Chromosome Evolution.</title>
        <authorList>
            <person name="Mudd A.B."/>
        </authorList>
    </citation>
    <scope>NUCLEOTIDE SEQUENCE</scope>
    <source>
        <strain evidence="21">Female2</strain>
        <tissue evidence="21">Blood</tissue>
    </source>
</reference>
<sequence length="359" mass="40322">MPGTQGPFETTNNTAEDQERDPYVAKWNIAILAVIFLFATFGNCLVLLTLLRRRKHNALMHTFMIHLCLADLVVSLFQVLPQLVWDITDRFRGPDFLCRGVRYLQVVGMFASSYMIVAMTFDRHQAICRPMMTFRKGSARWNIPVCLAWIASAIFSLPQIFIFSKKEVHTGVFDCWGTFIEPWGVKAYVTWMTLAVFILPALFIGTCQVLIFREIHHSLYTGPEHSPGPRRKGKLIGGRNGTRSASDSGVTSAMAKTVRMTLVIVLVYTLCWAPFFIAQLWNVWNPTTAAGISAIKILMILASLNSCTNPWIYTIFSSSVSADVQAILCYCCSPRQRKNSLPEDSCFTGSSTVPKEGMF</sequence>
<name>A0A8T2JWM4_9PIPI</name>
<evidence type="ECO:0000256" key="13">
    <source>
        <dbReference type="ARBA" id="ARBA00029706"/>
    </source>
</evidence>
<dbReference type="InterPro" id="IPR000276">
    <property type="entry name" value="GPCR_Rhodpsn"/>
</dbReference>
<keyword evidence="8" id="KW-0564">Palmitate</keyword>
<evidence type="ECO:0000259" key="20">
    <source>
        <dbReference type="PROSITE" id="PS50262"/>
    </source>
</evidence>
<proteinExistence type="inferred from homology"/>
<dbReference type="PROSITE" id="PS00237">
    <property type="entry name" value="G_PROTEIN_RECEP_F1_1"/>
    <property type="match status" value="1"/>
</dbReference>
<keyword evidence="9 18" id="KW-0675">Receptor</keyword>
<keyword evidence="6 18" id="KW-0297">G-protein coupled receptor</keyword>
<evidence type="ECO:0000256" key="10">
    <source>
        <dbReference type="ARBA" id="ARBA00023180"/>
    </source>
</evidence>
<comment type="subunit">
    <text evidence="17">Interacts with ARRDC4. Identified in a complex containing at least ARRDC4, V2R and HGS. Interacts with TMEM147.</text>
</comment>
<evidence type="ECO:0000256" key="9">
    <source>
        <dbReference type="ARBA" id="ARBA00023170"/>
    </source>
</evidence>
<dbReference type="Pfam" id="PF00001">
    <property type="entry name" value="7tm_1"/>
    <property type="match status" value="1"/>
</dbReference>
<dbReference type="InterPro" id="IPR000161">
    <property type="entry name" value="Vprsn_rcpt_V2"/>
</dbReference>
<dbReference type="PROSITE" id="PS50262">
    <property type="entry name" value="G_PROTEIN_RECEP_F1_2"/>
    <property type="match status" value="1"/>
</dbReference>
<accession>A0A8T2JWM4</accession>
<evidence type="ECO:0000256" key="12">
    <source>
        <dbReference type="ARBA" id="ARBA00023288"/>
    </source>
</evidence>
<feature type="transmembrane region" description="Helical" evidence="18">
    <location>
        <begin position="63"/>
        <end position="83"/>
    </location>
</feature>
<keyword evidence="12" id="KW-0449">Lipoprotein</keyword>
<dbReference type="GO" id="GO:0042277">
    <property type="term" value="F:peptide binding"/>
    <property type="evidence" value="ECO:0007669"/>
    <property type="project" value="TreeGrafter"/>
</dbReference>
<keyword evidence="5 18" id="KW-1133">Transmembrane helix</keyword>
<keyword evidence="22" id="KW-1185">Reference proteome</keyword>
<dbReference type="Proteomes" id="UP000812440">
    <property type="component" value="Chromosome 8_10"/>
</dbReference>
<dbReference type="Gene3D" id="1.20.1070.10">
    <property type="entry name" value="Rhodopsin 7-helix transmembrane proteins"/>
    <property type="match status" value="1"/>
</dbReference>
<feature type="domain" description="G-protein coupled receptors family 1 profile" evidence="20">
    <location>
        <begin position="42"/>
        <end position="313"/>
    </location>
</feature>
<evidence type="ECO:0000256" key="19">
    <source>
        <dbReference type="SAM" id="MobiDB-lite"/>
    </source>
</evidence>
<comment type="subcellular location">
    <subcellularLocation>
        <location evidence="1 18">Cell membrane</location>
        <topology evidence="1 18">Multi-pass membrane protein</topology>
    </subcellularLocation>
</comment>
<keyword evidence="4 18" id="KW-0812">Transmembrane</keyword>
<dbReference type="InterPro" id="IPR001817">
    <property type="entry name" value="Vasoprsn_rcpt"/>
</dbReference>
<keyword evidence="11 18" id="KW-0807">Transducer</keyword>
<dbReference type="GO" id="GO:0032870">
    <property type="term" value="P:cellular response to hormone stimulus"/>
    <property type="evidence" value="ECO:0007669"/>
    <property type="project" value="TreeGrafter"/>
</dbReference>
<comment type="caution">
    <text evidence="21">The sequence shown here is derived from an EMBL/GenBank/DDBJ whole genome shotgun (WGS) entry which is preliminary data.</text>
</comment>
<feature type="transmembrane region" description="Helical" evidence="18">
    <location>
        <begin position="29"/>
        <end position="51"/>
    </location>
</feature>
<gene>
    <name evidence="21" type="ORF">GDO86_015128</name>
</gene>
<evidence type="ECO:0000256" key="4">
    <source>
        <dbReference type="ARBA" id="ARBA00022692"/>
    </source>
</evidence>
<dbReference type="SUPFAM" id="SSF81321">
    <property type="entry name" value="Family A G protein-coupled receptor-like"/>
    <property type="match status" value="1"/>
</dbReference>
<dbReference type="EMBL" id="JAACNH010000003">
    <property type="protein sequence ID" value="KAG8447894.1"/>
    <property type="molecule type" value="Genomic_DNA"/>
</dbReference>
<dbReference type="FunFam" id="1.20.1070.10:FF:000190">
    <property type="entry name" value="Vasopressin V2 receptor"/>
    <property type="match status" value="1"/>
</dbReference>
<evidence type="ECO:0000256" key="3">
    <source>
        <dbReference type="ARBA" id="ARBA00022475"/>
    </source>
</evidence>
<feature type="transmembrane region" description="Helical" evidence="18">
    <location>
        <begin position="103"/>
        <end position="121"/>
    </location>
</feature>
<feature type="transmembrane region" description="Helical" evidence="18">
    <location>
        <begin position="141"/>
        <end position="163"/>
    </location>
</feature>
<protein>
    <recommendedName>
        <fullName evidence="2">Vasopressin V2 receptor</fullName>
    </recommendedName>
    <alternativeName>
        <fullName evidence="13">AVPR V2</fullName>
    </alternativeName>
    <alternativeName>
        <fullName evidence="15">Antidiuretic hormone receptor</fullName>
    </alternativeName>
    <alternativeName>
        <fullName evidence="14">Renal-type arginine vasopressin receptor</fullName>
    </alternativeName>
</protein>
<feature type="transmembrane region" description="Helical" evidence="18">
    <location>
        <begin position="287"/>
        <end position="304"/>
    </location>
</feature>
<dbReference type="PANTHER" id="PTHR24241:SF20">
    <property type="entry name" value="VASOPRESSIN V2 RECEPTOR"/>
    <property type="match status" value="1"/>
</dbReference>
<keyword evidence="10 18" id="KW-0325">Glycoprotein</keyword>
<dbReference type="GO" id="GO:0001992">
    <property type="term" value="P:regulation of systemic arterial blood pressure by vasopressin"/>
    <property type="evidence" value="ECO:0007669"/>
    <property type="project" value="TreeGrafter"/>
</dbReference>
<comment type="similarity">
    <text evidence="18">Belongs to the G-protein coupled receptor 1 family. Vasopressin/oxytocin receptor subfamily.</text>
</comment>
<dbReference type="GO" id="GO:0045907">
    <property type="term" value="P:positive regulation of vasoconstriction"/>
    <property type="evidence" value="ECO:0007669"/>
    <property type="project" value="TreeGrafter"/>
</dbReference>
<dbReference type="GO" id="GO:0005000">
    <property type="term" value="F:vasopressin receptor activity"/>
    <property type="evidence" value="ECO:0007669"/>
    <property type="project" value="InterPro"/>
</dbReference>
<evidence type="ECO:0000256" key="16">
    <source>
        <dbReference type="ARBA" id="ARBA00045632"/>
    </source>
</evidence>
<dbReference type="OrthoDB" id="5987909at2759"/>
<comment type="function">
    <text evidence="16">Receptor for arginine vasopressin. The activity of this receptor is mediated by G proteins which activate adenylate cyclase. Involved in renal water reabsorption.</text>
</comment>
<dbReference type="PRINTS" id="PR00896">
    <property type="entry name" value="VASOPRESSINR"/>
</dbReference>
<evidence type="ECO:0000256" key="8">
    <source>
        <dbReference type="ARBA" id="ARBA00023139"/>
    </source>
</evidence>
<evidence type="ECO:0000256" key="7">
    <source>
        <dbReference type="ARBA" id="ARBA00023136"/>
    </source>
</evidence>
<dbReference type="AlphaFoldDB" id="A0A8T2JWM4"/>
<feature type="transmembrane region" description="Helical" evidence="18">
    <location>
        <begin position="188"/>
        <end position="212"/>
    </location>
</feature>
<evidence type="ECO:0000256" key="15">
    <source>
        <dbReference type="ARBA" id="ARBA00032198"/>
    </source>
</evidence>